<dbReference type="Proteomes" id="UP000070467">
    <property type="component" value="Unassembled WGS sequence"/>
</dbReference>
<reference evidence="2 3" key="1">
    <citation type="submission" date="2016-01" db="EMBL/GenBank/DDBJ databases">
        <authorList>
            <person name="Mitreva M."/>
            <person name="Pepin K.H."/>
            <person name="Mihindukulasuriya K.A."/>
            <person name="Fulton R."/>
            <person name="Fronick C."/>
            <person name="O'Laughlin M."/>
            <person name="Miner T."/>
            <person name="Herter B."/>
            <person name="Rosa B.A."/>
            <person name="Cordes M."/>
            <person name="Tomlinson C."/>
            <person name="Wollam A."/>
            <person name="Palsikar V.B."/>
            <person name="Mardis E.R."/>
            <person name="Wilson R.K."/>
        </authorList>
    </citation>
    <scope>NUCLEOTIDE SEQUENCE [LARGE SCALE GENOMIC DNA]</scope>
    <source>
        <strain evidence="2 3">KA00071</strain>
    </source>
</reference>
<dbReference type="InterPro" id="IPR007074">
    <property type="entry name" value="LicD/FKTN/FKRP_NTP_transf"/>
</dbReference>
<evidence type="ECO:0000313" key="2">
    <source>
        <dbReference type="EMBL" id="KXB58204.1"/>
    </source>
</evidence>
<organism evidence="2 3">
    <name type="scientific">Gemelliphila asaccharolytica</name>
    <dbReference type="NCBI Taxonomy" id="502393"/>
    <lineage>
        <taxon>Bacteria</taxon>
        <taxon>Bacillati</taxon>
        <taxon>Bacillota</taxon>
        <taxon>Bacilli</taxon>
        <taxon>Bacillales</taxon>
        <taxon>Gemellaceae</taxon>
        <taxon>Gemelliphila</taxon>
    </lineage>
</organism>
<evidence type="ECO:0000259" key="1">
    <source>
        <dbReference type="Pfam" id="PF04991"/>
    </source>
</evidence>
<dbReference type="Pfam" id="PF04991">
    <property type="entry name" value="LicD"/>
    <property type="match status" value="1"/>
</dbReference>
<gene>
    <name evidence="2" type="ORF">HMPREF1871_00592</name>
</gene>
<accession>A0ABR5TM22</accession>
<dbReference type="EMBL" id="LSDB01000020">
    <property type="protein sequence ID" value="KXB58204.1"/>
    <property type="molecule type" value="Genomic_DNA"/>
</dbReference>
<feature type="domain" description="LicD/FKTN/FKRP nucleotidyltransferase" evidence="1">
    <location>
        <begin position="32"/>
        <end position="70"/>
    </location>
</feature>
<name>A0ABR5TM22_9BACL</name>
<protein>
    <recommendedName>
        <fullName evidence="1">LicD/FKTN/FKRP nucleotidyltransferase domain-containing protein</fullName>
    </recommendedName>
</protein>
<keyword evidence="3" id="KW-1185">Reference proteome</keyword>
<proteinExistence type="predicted"/>
<sequence length="92" mass="10631">MKPRFFTKLILKLIKNNTTPNGKLEGFIACGDSNEVFESGIYEGVIKLEFEKEQFYVPKNYHIILTGIYGDYMTPPPKDKQIPPHGIDVYYK</sequence>
<comment type="caution">
    <text evidence="2">The sequence shown here is derived from an EMBL/GenBank/DDBJ whole genome shotgun (WGS) entry which is preliminary data.</text>
</comment>
<evidence type="ECO:0000313" key="3">
    <source>
        <dbReference type="Proteomes" id="UP000070467"/>
    </source>
</evidence>